<sequence>MFSTTSFPDLPEIRELRSLFADRYGNHLEPYINKEFVKKLKANPPTNDMKLQMMQEIAQECGIEWDYKAFEQKLKKTTSI</sequence>
<dbReference type="Pfam" id="PF03398">
    <property type="entry name" value="Ist1"/>
    <property type="match status" value="1"/>
</dbReference>
<dbReference type="Gene3D" id="1.20.1260.60">
    <property type="entry name" value="Vacuolar protein sorting-associated protein Ist1"/>
    <property type="match status" value="1"/>
</dbReference>
<dbReference type="PANTHER" id="PTHR12161">
    <property type="entry name" value="IST1 FAMILY MEMBER"/>
    <property type="match status" value="1"/>
</dbReference>
<name>A0AAU9PKH6_9ASTR</name>
<accession>A0AAU9PKH6</accession>
<reference evidence="2 3" key="1">
    <citation type="submission" date="2022-01" db="EMBL/GenBank/DDBJ databases">
        <authorList>
            <person name="Xiong W."/>
            <person name="Schranz E."/>
        </authorList>
    </citation>
    <scope>NUCLEOTIDE SEQUENCE [LARGE SCALE GENOMIC DNA]</scope>
</reference>
<proteinExistence type="inferred from homology"/>
<keyword evidence="3" id="KW-1185">Reference proteome</keyword>
<dbReference type="InterPro" id="IPR042277">
    <property type="entry name" value="IST1-like"/>
</dbReference>
<dbReference type="InterPro" id="IPR005061">
    <property type="entry name" value="Ist1"/>
</dbReference>
<gene>
    <name evidence="2" type="ORF">LVIROSA_LOCUS35637</name>
</gene>
<evidence type="ECO:0000256" key="1">
    <source>
        <dbReference type="ARBA" id="ARBA00005536"/>
    </source>
</evidence>
<dbReference type="Proteomes" id="UP001157418">
    <property type="component" value="Unassembled WGS sequence"/>
</dbReference>
<dbReference type="AlphaFoldDB" id="A0AAU9PKH6"/>
<evidence type="ECO:0000313" key="3">
    <source>
        <dbReference type="Proteomes" id="UP001157418"/>
    </source>
</evidence>
<comment type="similarity">
    <text evidence="1">Belongs to the IST1 family.</text>
</comment>
<comment type="caution">
    <text evidence="2">The sequence shown here is derived from an EMBL/GenBank/DDBJ whole genome shotgun (WGS) entry which is preliminary data.</text>
</comment>
<protein>
    <submittedName>
        <fullName evidence="2">Uncharacterized protein</fullName>
    </submittedName>
</protein>
<dbReference type="GO" id="GO:0015031">
    <property type="term" value="P:protein transport"/>
    <property type="evidence" value="ECO:0007669"/>
    <property type="project" value="InterPro"/>
</dbReference>
<dbReference type="PANTHER" id="PTHR12161:SF88">
    <property type="entry name" value="REGULATOR OF VPS4 ACTIVITY IN THE MVB PATHWAY PROTEIN"/>
    <property type="match status" value="1"/>
</dbReference>
<dbReference type="EMBL" id="CAKMRJ010005634">
    <property type="protein sequence ID" value="CAH1450201.1"/>
    <property type="molecule type" value="Genomic_DNA"/>
</dbReference>
<organism evidence="2 3">
    <name type="scientific">Lactuca virosa</name>
    <dbReference type="NCBI Taxonomy" id="75947"/>
    <lineage>
        <taxon>Eukaryota</taxon>
        <taxon>Viridiplantae</taxon>
        <taxon>Streptophyta</taxon>
        <taxon>Embryophyta</taxon>
        <taxon>Tracheophyta</taxon>
        <taxon>Spermatophyta</taxon>
        <taxon>Magnoliopsida</taxon>
        <taxon>eudicotyledons</taxon>
        <taxon>Gunneridae</taxon>
        <taxon>Pentapetalae</taxon>
        <taxon>asterids</taxon>
        <taxon>campanulids</taxon>
        <taxon>Asterales</taxon>
        <taxon>Asteraceae</taxon>
        <taxon>Cichorioideae</taxon>
        <taxon>Cichorieae</taxon>
        <taxon>Lactucinae</taxon>
        <taxon>Lactuca</taxon>
    </lineage>
</organism>
<evidence type="ECO:0000313" key="2">
    <source>
        <dbReference type="EMBL" id="CAH1450201.1"/>
    </source>
</evidence>